<organism evidence="2">
    <name type="scientific">Cucumis melo</name>
    <name type="common">Muskmelon</name>
    <dbReference type="NCBI Taxonomy" id="3656"/>
    <lineage>
        <taxon>Eukaryota</taxon>
        <taxon>Viridiplantae</taxon>
        <taxon>Streptophyta</taxon>
        <taxon>Embryophyta</taxon>
        <taxon>Tracheophyta</taxon>
        <taxon>Spermatophyta</taxon>
        <taxon>Magnoliopsida</taxon>
        <taxon>eudicotyledons</taxon>
        <taxon>Gunneridae</taxon>
        <taxon>Pentapetalae</taxon>
        <taxon>rosids</taxon>
        <taxon>fabids</taxon>
        <taxon>Cucurbitales</taxon>
        <taxon>Cucurbitaceae</taxon>
        <taxon>Benincaseae</taxon>
        <taxon>Cucumis</taxon>
    </lineage>
</organism>
<accession>A0A1S4E5E3</accession>
<sequence>MLMFRLDEFALLLKSTPVLCQVGLTVDIKSTPKTLTLMLTHHSPRFVAALQMSNEFFNLFYCDETLHLRFSLEKFYVLMYQMELQAYSLMHFTLLPELHAVFLTFEDYNSGQKPRITTRQLDMLPYKVDQQLRIDYKAFVSIDSKDFKRVVLEISAHSSDSEAKFSNENKEIIFTKEERKCIIGVASERKRYRWFERGLRSQISVQCDYAKLVNDESCVEKSFGGLKKAKFQVIARKKKKKKRRKVVEGILNSLNLRLARDRIGAKIKSKSAIMVARDIREFVCEETLFVSNATRWGITRVNVKAKLR</sequence>
<gene>
    <name evidence="2" type="primary">103503425</name>
</gene>
<dbReference type="Gramene" id="MELO3C002964.2.1">
    <property type="protein sequence ID" value="MELO3C002964.2.1"/>
    <property type="gene ID" value="MELO3C002964.2"/>
</dbReference>
<keyword evidence="1" id="KW-0732">Signal</keyword>
<protein>
    <submittedName>
        <fullName evidence="2">Uncharacterized protein</fullName>
    </submittedName>
</protein>
<feature type="signal peptide" evidence="1">
    <location>
        <begin position="1"/>
        <end position="20"/>
    </location>
</feature>
<proteinExistence type="predicted"/>
<evidence type="ECO:0000313" key="2">
    <source>
        <dbReference type="EnsemblPlants" id="MELO3C002964.2.1"/>
    </source>
</evidence>
<dbReference type="EnsemblPlants" id="MELO3C002964.2.1">
    <property type="protein sequence ID" value="MELO3C002964.2.1"/>
    <property type="gene ID" value="MELO3C002964.2"/>
</dbReference>
<dbReference type="AlphaFoldDB" id="A0A1S4E5E3"/>
<evidence type="ECO:0000256" key="1">
    <source>
        <dbReference type="SAM" id="SignalP"/>
    </source>
</evidence>
<reference evidence="2" key="1">
    <citation type="submission" date="2023-03" db="UniProtKB">
        <authorList>
            <consortium name="EnsemblPlants"/>
        </authorList>
    </citation>
    <scope>IDENTIFICATION</scope>
</reference>
<dbReference type="Gene3D" id="3.70.10.10">
    <property type="match status" value="1"/>
</dbReference>
<feature type="chain" id="PRO_5044565941" evidence="1">
    <location>
        <begin position="21"/>
        <end position="308"/>
    </location>
</feature>
<name>A0A1S4E5E3_CUCME</name>